<protein>
    <submittedName>
        <fullName evidence="1">Uncharacterized protein</fullName>
    </submittedName>
</protein>
<organism evidence="1">
    <name type="scientific">hydrocarbon metagenome</name>
    <dbReference type="NCBI Taxonomy" id="938273"/>
    <lineage>
        <taxon>unclassified sequences</taxon>
        <taxon>metagenomes</taxon>
        <taxon>ecological metagenomes</taxon>
    </lineage>
</organism>
<name>A0A0W8F5T3_9ZZZZ</name>
<reference evidence="1" key="1">
    <citation type="journal article" date="2015" name="Proc. Natl. Acad. Sci. U.S.A.">
        <title>Networks of energetic and metabolic interactions define dynamics in microbial communities.</title>
        <authorList>
            <person name="Embree M."/>
            <person name="Liu J.K."/>
            <person name="Al-Bassam M.M."/>
            <person name="Zengler K."/>
        </authorList>
    </citation>
    <scope>NUCLEOTIDE SEQUENCE</scope>
</reference>
<comment type="caution">
    <text evidence="1">The sequence shown here is derived from an EMBL/GenBank/DDBJ whole genome shotgun (WGS) entry which is preliminary data.</text>
</comment>
<evidence type="ECO:0000313" key="1">
    <source>
        <dbReference type="EMBL" id="KUG16244.1"/>
    </source>
</evidence>
<accession>A0A0W8F5T3</accession>
<dbReference type="AlphaFoldDB" id="A0A0W8F5T3"/>
<proteinExistence type="predicted"/>
<dbReference type="EMBL" id="LNQE01001505">
    <property type="protein sequence ID" value="KUG16244.1"/>
    <property type="molecule type" value="Genomic_DNA"/>
</dbReference>
<gene>
    <name evidence="1" type="ORF">ASZ90_014073</name>
</gene>
<sequence>MWAILRDGKDKPIQKIEKIASMLIRVAIILLSKRICDQLRLRRICFIALEELSNACEKIQ</sequence>